<name>A0A1J1IGR1_9DIPT</name>
<organism evidence="1 2">
    <name type="scientific">Clunio marinus</name>
    <dbReference type="NCBI Taxonomy" id="568069"/>
    <lineage>
        <taxon>Eukaryota</taxon>
        <taxon>Metazoa</taxon>
        <taxon>Ecdysozoa</taxon>
        <taxon>Arthropoda</taxon>
        <taxon>Hexapoda</taxon>
        <taxon>Insecta</taxon>
        <taxon>Pterygota</taxon>
        <taxon>Neoptera</taxon>
        <taxon>Endopterygota</taxon>
        <taxon>Diptera</taxon>
        <taxon>Nematocera</taxon>
        <taxon>Chironomoidea</taxon>
        <taxon>Chironomidae</taxon>
        <taxon>Clunio</taxon>
    </lineage>
</organism>
<dbReference type="EMBL" id="CVRI01000048">
    <property type="protein sequence ID" value="CRK98732.1"/>
    <property type="molecule type" value="Genomic_DNA"/>
</dbReference>
<evidence type="ECO:0000313" key="1">
    <source>
        <dbReference type="EMBL" id="CRK98732.1"/>
    </source>
</evidence>
<gene>
    <name evidence="1" type="ORF">CLUMA_CG012294</name>
</gene>
<reference evidence="1 2" key="1">
    <citation type="submission" date="2015-04" db="EMBL/GenBank/DDBJ databases">
        <authorList>
            <person name="Syromyatnikov M.Y."/>
            <person name="Popov V.N."/>
        </authorList>
    </citation>
    <scope>NUCLEOTIDE SEQUENCE [LARGE SCALE GENOMIC DNA]</scope>
</reference>
<proteinExistence type="predicted"/>
<keyword evidence="2" id="KW-1185">Reference proteome</keyword>
<sequence length="81" mass="9138">MDLAQIIARCSCLMVKLADCFDHFKHPINDVSLIISGQNMVFNYFTLQSQLFIDLNPPQMAAFSYPKSRSGKFSASAEMRS</sequence>
<evidence type="ECO:0000313" key="2">
    <source>
        <dbReference type="Proteomes" id="UP000183832"/>
    </source>
</evidence>
<accession>A0A1J1IGR1</accession>
<dbReference type="AlphaFoldDB" id="A0A1J1IGR1"/>
<dbReference type="Proteomes" id="UP000183832">
    <property type="component" value="Unassembled WGS sequence"/>
</dbReference>
<protein>
    <submittedName>
        <fullName evidence="1">CLUMA_CG012294, isoform A</fullName>
    </submittedName>
</protein>